<organism evidence="2 3">
    <name type="scientific">Macrosiphum euphorbiae</name>
    <name type="common">potato aphid</name>
    <dbReference type="NCBI Taxonomy" id="13131"/>
    <lineage>
        <taxon>Eukaryota</taxon>
        <taxon>Metazoa</taxon>
        <taxon>Ecdysozoa</taxon>
        <taxon>Arthropoda</taxon>
        <taxon>Hexapoda</taxon>
        <taxon>Insecta</taxon>
        <taxon>Pterygota</taxon>
        <taxon>Neoptera</taxon>
        <taxon>Paraneoptera</taxon>
        <taxon>Hemiptera</taxon>
        <taxon>Sternorrhyncha</taxon>
        <taxon>Aphidomorpha</taxon>
        <taxon>Aphidoidea</taxon>
        <taxon>Aphididae</taxon>
        <taxon>Macrosiphini</taxon>
        <taxon>Macrosiphum</taxon>
    </lineage>
</organism>
<reference evidence="2 3" key="1">
    <citation type="submission" date="2023-01" db="EMBL/GenBank/DDBJ databases">
        <authorList>
            <person name="Whitehead M."/>
        </authorList>
    </citation>
    <scope>NUCLEOTIDE SEQUENCE [LARGE SCALE GENOMIC DNA]</scope>
</reference>
<dbReference type="EMBL" id="CARXXK010000062">
    <property type="protein sequence ID" value="CAI6369812.1"/>
    <property type="molecule type" value="Genomic_DNA"/>
</dbReference>
<feature type="domain" description="DUF5641" evidence="1">
    <location>
        <begin position="16"/>
        <end position="90"/>
    </location>
</feature>
<name>A0AAV0XPP5_9HEMI</name>
<dbReference type="Pfam" id="PF18701">
    <property type="entry name" value="DUF5641"/>
    <property type="match status" value="1"/>
</dbReference>
<dbReference type="Proteomes" id="UP001160148">
    <property type="component" value="Unassembled WGS sequence"/>
</dbReference>
<keyword evidence="3" id="KW-1185">Reference proteome</keyword>
<gene>
    <name evidence="2" type="ORF">MEUPH1_LOCUS24004</name>
</gene>
<evidence type="ECO:0000313" key="3">
    <source>
        <dbReference type="Proteomes" id="UP001160148"/>
    </source>
</evidence>
<dbReference type="InterPro" id="IPR040676">
    <property type="entry name" value="DUF5641"/>
</dbReference>
<sequence>MATHPSVSSVILEKVFSEYLSTLQSRPKWFKSSQNLSIGDMVIVEAPSRPPTEWRLDRVTEVHPGSDDVVRVVFVRTQDGVYKRPVVKLVRPPVEP</sequence>
<proteinExistence type="predicted"/>
<dbReference type="AlphaFoldDB" id="A0AAV0XPP5"/>
<dbReference type="PANTHER" id="PTHR47331:SF5">
    <property type="entry name" value="RIBONUCLEASE H"/>
    <property type="match status" value="1"/>
</dbReference>
<evidence type="ECO:0000259" key="1">
    <source>
        <dbReference type="Pfam" id="PF18701"/>
    </source>
</evidence>
<dbReference type="PANTHER" id="PTHR47331">
    <property type="entry name" value="PHD-TYPE DOMAIN-CONTAINING PROTEIN"/>
    <property type="match status" value="1"/>
</dbReference>
<evidence type="ECO:0000313" key="2">
    <source>
        <dbReference type="EMBL" id="CAI6369812.1"/>
    </source>
</evidence>
<protein>
    <recommendedName>
        <fullName evidence="1">DUF5641 domain-containing protein</fullName>
    </recommendedName>
</protein>
<comment type="caution">
    <text evidence="2">The sequence shown here is derived from an EMBL/GenBank/DDBJ whole genome shotgun (WGS) entry which is preliminary data.</text>
</comment>
<accession>A0AAV0XPP5</accession>